<evidence type="ECO:0000256" key="5">
    <source>
        <dbReference type="ARBA" id="ARBA00022801"/>
    </source>
</evidence>
<keyword evidence="8" id="KW-0732">Signal</keyword>
<keyword evidence="5" id="KW-0378">Hydrolase</keyword>
<feature type="chain" id="PRO_5017474720" description="non-reducing end alpha-L-arabinofuranosidase" evidence="8">
    <location>
        <begin position="33"/>
        <end position="511"/>
    </location>
</feature>
<comment type="catalytic activity">
    <reaction evidence="1">
        <text>Hydrolysis of terminal non-reducing alpha-L-arabinofuranoside residues in alpha-L-arabinosides.</text>
        <dbReference type="EC" id="3.2.1.55"/>
    </reaction>
</comment>
<dbReference type="Gene3D" id="2.60.40.1180">
    <property type="entry name" value="Golgi alpha-mannosidase II"/>
    <property type="match status" value="1"/>
</dbReference>
<dbReference type="PANTHER" id="PTHR43576">
    <property type="entry name" value="ALPHA-L-ARABINOFURANOSIDASE C-RELATED"/>
    <property type="match status" value="1"/>
</dbReference>
<dbReference type="EMBL" id="QXDC01000005">
    <property type="protein sequence ID" value="RIA36728.1"/>
    <property type="molecule type" value="Genomic_DNA"/>
</dbReference>
<dbReference type="InterPro" id="IPR017853">
    <property type="entry name" value="GH"/>
</dbReference>
<comment type="subunit">
    <text evidence="3">Homohexamer; trimer of dimers.</text>
</comment>
<dbReference type="OrthoDB" id="9758333at2"/>
<dbReference type="RefSeq" id="WP_119037438.1">
    <property type="nucleotide sequence ID" value="NZ_QXDC01000005.1"/>
</dbReference>
<dbReference type="SMART" id="SM00813">
    <property type="entry name" value="Alpha-L-AF_C"/>
    <property type="match status" value="1"/>
</dbReference>
<dbReference type="Gene3D" id="3.20.20.80">
    <property type="entry name" value="Glycosidases"/>
    <property type="match status" value="1"/>
</dbReference>
<keyword evidence="7" id="KW-0326">Glycosidase</keyword>
<dbReference type="InterPro" id="IPR010720">
    <property type="entry name" value="Alpha-L-AF_C"/>
</dbReference>
<dbReference type="InterPro" id="IPR013780">
    <property type="entry name" value="Glyco_hydro_b"/>
</dbReference>
<evidence type="ECO:0000313" key="10">
    <source>
        <dbReference type="EMBL" id="RIA36728.1"/>
    </source>
</evidence>
<comment type="caution">
    <text evidence="10">The sequence shown here is derived from an EMBL/GenBank/DDBJ whole genome shotgun (WGS) entry which is preliminary data.</text>
</comment>
<keyword evidence="11" id="KW-1185">Reference proteome</keyword>
<dbReference type="GO" id="GO:0046373">
    <property type="term" value="P:L-arabinose metabolic process"/>
    <property type="evidence" value="ECO:0007669"/>
    <property type="project" value="InterPro"/>
</dbReference>
<sequence length="511" mass="55093">MAELNTSRRDLLRAAVPIGAALAVGMPAGAGAAPVPAAAAAAGSMDILPDPGFALSPYLYMQFMEPLGTTDGSVEASWDHFTQRWRPDLVAATRALAPPMLRWGGLLSAYYRWREGVGPRSARTPMHNLMWGGVETSQIGTDEFLDFCGLIGAEPLMCVNFASEGDPKWAINALGEHRAGDAQEAADWVRYCNAATHPERAANGHAAARPIRYWQIGNETSYDKARFKKPEAIAQTIAFARAMRGVDPTIKLIAWGDSGWAQDMIGAAGELIDMLAFHHLFDPGPACGDEAYKHDPAAAWETLMASVGTQEAKIREIRQQTGSTPLALTESHFTIRGRNRGDLNSTWAVGVAYARFQNLYQRHGDVLRIANIGDFCGNRWQTNVVMMPTPKGDSYLMPAGKVAALYRHHSGAHALALASVPGDLDAVASRTGNTVYVHAVNTRLDRAVRVVPTIAGKAPRAVRAIRLSASDPFAEIQSAREDPMVREEATYAPGDAVPFPAASVTVLELDV</sequence>
<evidence type="ECO:0000259" key="9">
    <source>
        <dbReference type="SMART" id="SM00813"/>
    </source>
</evidence>
<dbReference type="AlphaFoldDB" id="A0A397NK50"/>
<feature type="domain" description="Alpha-L-arabinofuranosidase C-terminal" evidence="9">
    <location>
        <begin position="347"/>
        <end position="503"/>
    </location>
</feature>
<evidence type="ECO:0000313" key="11">
    <source>
        <dbReference type="Proteomes" id="UP000266568"/>
    </source>
</evidence>
<dbReference type="Pfam" id="PF22848">
    <property type="entry name" value="ASD1_dom"/>
    <property type="match status" value="1"/>
</dbReference>
<dbReference type="InterPro" id="IPR055235">
    <property type="entry name" value="ASD1_cat"/>
</dbReference>
<dbReference type="GO" id="GO:0046556">
    <property type="term" value="F:alpha-L-arabinofuranosidase activity"/>
    <property type="evidence" value="ECO:0007669"/>
    <property type="project" value="UniProtKB-EC"/>
</dbReference>
<evidence type="ECO:0000256" key="6">
    <source>
        <dbReference type="ARBA" id="ARBA00023277"/>
    </source>
</evidence>
<comment type="similarity">
    <text evidence="2">Belongs to the glycosyl hydrolase 51 family.</text>
</comment>
<dbReference type="SUPFAM" id="SSF51445">
    <property type="entry name" value="(Trans)glycosidases"/>
    <property type="match status" value="1"/>
</dbReference>
<accession>A0A397NK50</accession>
<evidence type="ECO:0000256" key="7">
    <source>
        <dbReference type="ARBA" id="ARBA00023295"/>
    </source>
</evidence>
<dbReference type="PANTHER" id="PTHR43576:SF2">
    <property type="entry name" value="INTRACELLULAR EXO-ALPHA-L-ARABINOFURANOSIDASE 2"/>
    <property type="match status" value="1"/>
</dbReference>
<evidence type="ECO:0000256" key="8">
    <source>
        <dbReference type="SAM" id="SignalP"/>
    </source>
</evidence>
<proteinExistence type="inferred from homology"/>
<gene>
    <name evidence="10" type="ORF">DFR49_4013</name>
</gene>
<keyword evidence="6" id="KW-0119">Carbohydrate metabolism</keyword>
<name>A0A397NK50_9SPHN</name>
<evidence type="ECO:0000256" key="3">
    <source>
        <dbReference type="ARBA" id="ARBA00011165"/>
    </source>
</evidence>
<evidence type="ECO:0000256" key="4">
    <source>
        <dbReference type="ARBA" id="ARBA00012670"/>
    </source>
</evidence>
<reference evidence="10 11" key="1">
    <citation type="submission" date="2018-08" db="EMBL/GenBank/DDBJ databases">
        <title>Genomic Encyclopedia of Type Strains, Phase IV (KMG-IV): sequencing the most valuable type-strain genomes for metagenomic binning, comparative biology and taxonomic classification.</title>
        <authorList>
            <person name="Goeker M."/>
        </authorList>
    </citation>
    <scope>NUCLEOTIDE SEQUENCE [LARGE SCALE GENOMIC DNA]</scope>
    <source>
        <strain evidence="10 11">DSM 25527</strain>
    </source>
</reference>
<dbReference type="Proteomes" id="UP000266568">
    <property type="component" value="Unassembled WGS sequence"/>
</dbReference>
<evidence type="ECO:0000256" key="1">
    <source>
        <dbReference type="ARBA" id="ARBA00001462"/>
    </source>
</evidence>
<protein>
    <recommendedName>
        <fullName evidence="4">non-reducing end alpha-L-arabinofuranosidase</fullName>
        <ecNumber evidence="4">3.2.1.55</ecNumber>
    </recommendedName>
</protein>
<dbReference type="GO" id="GO:0000272">
    <property type="term" value="P:polysaccharide catabolic process"/>
    <property type="evidence" value="ECO:0007669"/>
    <property type="project" value="TreeGrafter"/>
</dbReference>
<dbReference type="InterPro" id="IPR006311">
    <property type="entry name" value="TAT_signal"/>
</dbReference>
<organism evidence="10 11">
    <name type="scientific">Hephaestia caeni</name>
    <dbReference type="NCBI Taxonomy" id="645617"/>
    <lineage>
        <taxon>Bacteria</taxon>
        <taxon>Pseudomonadati</taxon>
        <taxon>Pseudomonadota</taxon>
        <taxon>Alphaproteobacteria</taxon>
        <taxon>Sphingomonadales</taxon>
        <taxon>Sphingomonadaceae</taxon>
        <taxon>Hephaestia</taxon>
    </lineage>
</organism>
<evidence type="ECO:0000256" key="2">
    <source>
        <dbReference type="ARBA" id="ARBA00007186"/>
    </source>
</evidence>
<dbReference type="EC" id="3.2.1.55" evidence="4"/>
<feature type="signal peptide" evidence="8">
    <location>
        <begin position="1"/>
        <end position="32"/>
    </location>
</feature>
<dbReference type="PROSITE" id="PS51318">
    <property type="entry name" value="TAT"/>
    <property type="match status" value="1"/>
</dbReference>